<evidence type="ECO:0000313" key="2">
    <source>
        <dbReference type="Proteomes" id="UP000291084"/>
    </source>
</evidence>
<feature type="non-terminal residue" evidence="1">
    <location>
        <position position="1"/>
    </location>
</feature>
<keyword evidence="2" id="KW-1185">Reference proteome</keyword>
<reference evidence="1 2" key="1">
    <citation type="journal article" date="2015" name="Sci. Rep.">
        <title>The power of single molecule real-time sequencing technology in the de novo assembly of a eukaryotic genome.</title>
        <authorList>
            <person name="Sakai H."/>
            <person name="Naito K."/>
            <person name="Ogiso-Tanaka E."/>
            <person name="Takahashi Y."/>
            <person name="Iseki K."/>
            <person name="Muto C."/>
            <person name="Satou K."/>
            <person name="Teruya K."/>
            <person name="Shiroma A."/>
            <person name="Shimoji M."/>
            <person name="Hirano T."/>
            <person name="Itoh T."/>
            <person name="Kaga A."/>
            <person name="Tomooka N."/>
        </authorList>
    </citation>
    <scope>NUCLEOTIDE SEQUENCE [LARGE SCALE GENOMIC DNA]</scope>
    <source>
        <strain evidence="2">cv. Shumari</strain>
    </source>
</reference>
<evidence type="ECO:0000313" key="1">
    <source>
        <dbReference type="EMBL" id="BAU01966.1"/>
    </source>
</evidence>
<dbReference type="EMBL" id="AP015044">
    <property type="protein sequence ID" value="BAU01966.1"/>
    <property type="molecule type" value="Genomic_DNA"/>
</dbReference>
<name>A0A0S3T9R9_PHAAN</name>
<organism evidence="1 2">
    <name type="scientific">Vigna angularis var. angularis</name>
    <dbReference type="NCBI Taxonomy" id="157739"/>
    <lineage>
        <taxon>Eukaryota</taxon>
        <taxon>Viridiplantae</taxon>
        <taxon>Streptophyta</taxon>
        <taxon>Embryophyta</taxon>
        <taxon>Tracheophyta</taxon>
        <taxon>Spermatophyta</taxon>
        <taxon>Magnoliopsida</taxon>
        <taxon>eudicotyledons</taxon>
        <taxon>Gunneridae</taxon>
        <taxon>Pentapetalae</taxon>
        <taxon>rosids</taxon>
        <taxon>fabids</taxon>
        <taxon>Fabales</taxon>
        <taxon>Fabaceae</taxon>
        <taxon>Papilionoideae</taxon>
        <taxon>50 kb inversion clade</taxon>
        <taxon>NPAAA clade</taxon>
        <taxon>indigoferoid/millettioid clade</taxon>
        <taxon>Phaseoleae</taxon>
        <taxon>Vigna</taxon>
    </lineage>
</organism>
<proteinExistence type="predicted"/>
<protein>
    <submittedName>
        <fullName evidence="1">Uncharacterized protein</fullName>
    </submittedName>
</protein>
<accession>A0A0S3T9R9</accession>
<gene>
    <name evidence="1" type="primary">Vigan.11G135700</name>
    <name evidence="1" type="ORF">VIGAN_11135700</name>
</gene>
<dbReference type="Proteomes" id="UP000291084">
    <property type="component" value="Chromosome 11"/>
</dbReference>
<sequence>ENHHDRYVPIYFIDTYETLPLPLKDRIHTIQCTPQTMYIYRIFSIKLLALNFIGKITKRKNHFTNISSKKRFKRNKK</sequence>
<dbReference type="AlphaFoldDB" id="A0A0S3T9R9"/>